<feature type="transmembrane region" description="Helical" evidence="7">
    <location>
        <begin position="408"/>
        <end position="426"/>
    </location>
</feature>
<evidence type="ECO:0000256" key="4">
    <source>
        <dbReference type="ARBA" id="ARBA00022692"/>
    </source>
</evidence>
<feature type="non-terminal residue" evidence="11">
    <location>
        <position position="1"/>
    </location>
</feature>
<evidence type="ECO:0000259" key="9">
    <source>
        <dbReference type="Pfam" id="PF21082"/>
    </source>
</evidence>
<feature type="transmembrane region" description="Helical" evidence="7">
    <location>
        <begin position="466"/>
        <end position="484"/>
    </location>
</feature>
<dbReference type="Pfam" id="PF21088">
    <property type="entry name" value="MS_channel_1st"/>
    <property type="match status" value="1"/>
</dbReference>
<evidence type="ECO:0000313" key="12">
    <source>
        <dbReference type="Proteomes" id="UP000469724"/>
    </source>
</evidence>
<feature type="transmembrane region" description="Helical" evidence="7">
    <location>
        <begin position="94"/>
        <end position="117"/>
    </location>
</feature>
<dbReference type="EMBL" id="JAAGRQ010000184">
    <property type="protein sequence ID" value="NDY58989.1"/>
    <property type="molecule type" value="Genomic_DNA"/>
</dbReference>
<organism evidence="11 12">
    <name type="scientific">Desulfolutivibrio sulfodismutans</name>
    <dbReference type="NCBI Taxonomy" id="63561"/>
    <lineage>
        <taxon>Bacteria</taxon>
        <taxon>Pseudomonadati</taxon>
        <taxon>Thermodesulfobacteriota</taxon>
        <taxon>Desulfovibrionia</taxon>
        <taxon>Desulfovibrionales</taxon>
        <taxon>Desulfovibrionaceae</taxon>
        <taxon>Desulfolutivibrio</taxon>
    </lineage>
</organism>
<dbReference type="Pfam" id="PF00924">
    <property type="entry name" value="MS_channel_2nd"/>
    <property type="match status" value="1"/>
</dbReference>
<sequence length="723" mass="78121">PPAPDAPPEARLAALTDAQARTLLLEKLTAEAAASRVAETPPGQEPVALFVLFHGLESGLREFLTRAAGLFDAARVELSDSGGLVSRLTDGRGAGHLAMVLVQLGLVLTACLWVARWSQRLVGPWLRGDRRGPGPGRFWRLWAFLLHACLRGLAAAVFYLVGFVLVLAVFPPHGPEHDMAVIVIVAVTYFLLIRAFAFCLLSPDNASLRPTPMADAHARTLYAWLMAIAYGGLVCAVGSAILEQAALAPALARVVHACAGALTGGLLAAMILANRRRVAQAISGNVPDAAPGAWRTALARYWHLPALAYALLLGLYWTAQDMVSEIPILRLILSLFLIPACIGIDLWVRRILVMAAGEASGEPGKKTLSQYIPLIKKTVRAALIVFPAFVMLRLWGVEVPLGWLLARNVASILLVVVAGLVMWEIIRIRIDRKLREEMSLGGEELEEGGGAGGSRSATLLMLLRKFLLCVIVVMGTLVVLSSLGVDIAPLIAGAGVVGLAIGFGAQTLVKDIISGVFFLIDDAFRVGDYVEAGTAKGTVEQISLRSMKLRHPRGMVFTIPYGGLKIIQNFSRDYIVSKLDFRVKYDADIDKIRKIIKRINKEIMGNEELRPGMLSDIKSMGVRKMEDSAMILRIKFRTIPGHQFLVQKELYRRVQEAFRENNIDFAHRNVTVYFPPEMQAMVGGAATSEAARAAIAGAAAGAMAMEQEREQAAQAGKGSSAGE</sequence>
<evidence type="ECO:0000259" key="10">
    <source>
        <dbReference type="Pfam" id="PF21088"/>
    </source>
</evidence>
<dbReference type="Gene3D" id="3.30.70.100">
    <property type="match status" value="1"/>
</dbReference>
<dbReference type="InterPro" id="IPR011014">
    <property type="entry name" value="MscS_channel_TM-2"/>
</dbReference>
<evidence type="ECO:0000259" key="8">
    <source>
        <dbReference type="Pfam" id="PF00924"/>
    </source>
</evidence>
<comment type="similarity">
    <text evidence="2">Belongs to the MscS (TC 1.A.23) family.</text>
</comment>
<protein>
    <submittedName>
        <fullName evidence="11">Mechanosensitive ion channel family protein</fullName>
    </submittedName>
</protein>
<keyword evidence="3" id="KW-1003">Cell membrane</keyword>
<dbReference type="SUPFAM" id="SSF50182">
    <property type="entry name" value="Sm-like ribonucleoproteins"/>
    <property type="match status" value="1"/>
</dbReference>
<dbReference type="RefSeq" id="WP_163304046.1">
    <property type="nucleotide sequence ID" value="NZ_JAAGRQ010000184.1"/>
</dbReference>
<feature type="domain" description="Mechanosensitive ion channel transmembrane helices 2/3" evidence="10">
    <location>
        <begin position="467"/>
        <end position="506"/>
    </location>
</feature>
<feature type="domain" description="Mechanosensitive ion channel MscS" evidence="8">
    <location>
        <begin position="507"/>
        <end position="572"/>
    </location>
</feature>
<evidence type="ECO:0000256" key="2">
    <source>
        <dbReference type="ARBA" id="ARBA00008017"/>
    </source>
</evidence>
<dbReference type="Proteomes" id="UP000469724">
    <property type="component" value="Unassembled WGS sequence"/>
</dbReference>
<evidence type="ECO:0000256" key="6">
    <source>
        <dbReference type="ARBA" id="ARBA00023136"/>
    </source>
</evidence>
<keyword evidence="6 7" id="KW-0472">Membrane</keyword>
<evidence type="ECO:0000256" key="3">
    <source>
        <dbReference type="ARBA" id="ARBA00022475"/>
    </source>
</evidence>
<dbReference type="Gene3D" id="2.30.30.60">
    <property type="match status" value="1"/>
</dbReference>
<dbReference type="Pfam" id="PF21082">
    <property type="entry name" value="MS_channel_3rd"/>
    <property type="match status" value="1"/>
</dbReference>
<feature type="domain" description="Mechanosensitive ion channel MscS C-terminal" evidence="9">
    <location>
        <begin position="578"/>
        <end position="665"/>
    </location>
</feature>
<dbReference type="InterPro" id="IPR049278">
    <property type="entry name" value="MS_channel_C"/>
</dbReference>
<dbReference type="PANTHER" id="PTHR30460:SF0">
    <property type="entry name" value="MODERATE CONDUCTANCE MECHANOSENSITIVE CHANNEL YBIO"/>
    <property type="match status" value="1"/>
</dbReference>
<evidence type="ECO:0000313" key="11">
    <source>
        <dbReference type="EMBL" id="NDY58989.1"/>
    </source>
</evidence>
<dbReference type="GO" id="GO:0008381">
    <property type="term" value="F:mechanosensitive monoatomic ion channel activity"/>
    <property type="evidence" value="ECO:0007669"/>
    <property type="project" value="InterPro"/>
</dbReference>
<feature type="transmembrane region" description="Helical" evidence="7">
    <location>
        <begin position="490"/>
        <end position="509"/>
    </location>
</feature>
<keyword evidence="12" id="KW-1185">Reference proteome</keyword>
<proteinExistence type="inferred from homology"/>
<dbReference type="PANTHER" id="PTHR30460">
    <property type="entry name" value="MODERATE CONDUCTANCE MECHANOSENSITIVE CHANNEL YBIO"/>
    <property type="match status" value="1"/>
</dbReference>
<dbReference type="AlphaFoldDB" id="A0A7K3NUQ7"/>
<keyword evidence="5 7" id="KW-1133">Transmembrane helix</keyword>
<evidence type="ECO:0000256" key="5">
    <source>
        <dbReference type="ARBA" id="ARBA00022989"/>
    </source>
</evidence>
<dbReference type="InterPro" id="IPR023408">
    <property type="entry name" value="MscS_beta-dom_sf"/>
</dbReference>
<comment type="subcellular location">
    <subcellularLocation>
        <location evidence="1">Cell membrane</location>
        <topology evidence="1">Multi-pass membrane protein</topology>
    </subcellularLocation>
</comment>
<evidence type="ECO:0000256" key="1">
    <source>
        <dbReference type="ARBA" id="ARBA00004651"/>
    </source>
</evidence>
<feature type="transmembrane region" description="Helical" evidence="7">
    <location>
        <begin position="301"/>
        <end position="319"/>
    </location>
</feature>
<evidence type="ECO:0000256" key="7">
    <source>
        <dbReference type="SAM" id="Phobius"/>
    </source>
</evidence>
<feature type="transmembrane region" description="Helical" evidence="7">
    <location>
        <begin position="254"/>
        <end position="273"/>
    </location>
</feature>
<dbReference type="SUPFAM" id="SSF82861">
    <property type="entry name" value="Mechanosensitive channel protein MscS (YggB), transmembrane region"/>
    <property type="match status" value="1"/>
</dbReference>
<dbReference type="InterPro" id="IPR049142">
    <property type="entry name" value="MS_channel_1st"/>
</dbReference>
<keyword evidence="4 7" id="KW-0812">Transmembrane</keyword>
<dbReference type="Gene3D" id="1.10.287.1260">
    <property type="match status" value="1"/>
</dbReference>
<accession>A0A7K3NUQ7</accession>
<feature type="transmembrane region" description="Helical" evidence="7">
    <location>
        <begin position="331"/>
        <end position="348"/>
    </location>
</feature>
<dbReference type="SUPFAM" id="SSF82689">
    <property type="entry name" value="Mechanosensitive channel protein MscS (YggB), C-terminal domain"/>
    <property type="match status" value="1"/>
</dbReference>
<feature type="transmembrane region" description="Helical" evidence="7">
    <location>
        <begin position="378"/>
        <end position="396"/>
    </location>
</feature>
<dbReference type="InterPro" id="IPR011066">
    <property type="entry name" value="MscS_channel_C_sf"/>
</dbReference>
<dbReference type="GO" id="GO:0005886">
    <property type="term" value="C:plasma membrane"/>
    <property type="evidence" value="ECO:0007669"/>
    <property type="project" value="UniProtKB-SubCell"/>
</dbReference>
<feature type="transmembrane region" description="Helical" evidence="7">
    <location>
        <begin position="221"/>
        <end position="242"/>
    </location>
</feature>
<reference evidence="11 12" key="1">
    <citation type="submission" date="2020-02" db="EMBL/GenBank/DDBJ databases">
        <title>Comparative genomics of sulfur disproportionating microorganisms.</title>
        <authorList>
            <person name="Ward L.M."/>
            <person name="Bertran E."/>
            <person name="Johnston D.T."/>
        </authorList>
    </citation>
    <scope>NUCLEOTIDE SEQUENCE [LARGE SCALE GENOMIC DNA]</scope>
    <source>
        <strain evidence="11 12">DSM 3696</strain>
    </source>
</reference>
<dbReference type="InterPro" id="IPR010920">
    <property type="entry name" value="LSM_dom_sf"/>
</dbReference>
<dbReference type="InterPro" id="IPR006685">
    <property type="entry name" value="MscS_channel_2nd"/>
</dbReference>
<gene>
    <name evidence="11" type="ORF">G3N56_19810</name>
</gene>
<feature type="transmembrane region" description="Helical" evidence="7">
    <location>
        <begin position="179"/>
        <end position="201"/>
    </location>
</feature>
<feature type="transmembrane region" description="Helical" evidence="7">
    <location>
        <begin position="138"/>
        <end position="167"/>
    </location>
</feature>
<comment type="caution">
    <text evidence="11">The sequence shown here is derived from an EMBL/GenBank/DDBJ whole genome shotgun (WGS) entry which is preliminary data.</text>
</comment>
<dbReference type="InterPro" id="IPR045276">
    <property type="entry name" value="YbiO_bact"/>
</dbReference>
<name>A0A7K3NUQ7_9BACT</name>